<gene>
    <name evidence="1" type="ORF">NCTC129_06218</name>
</gene>
<proteinExistence type="predicted"/>
<evidence type="ECO:0000313" key="1">
    <source>
        <dbReference type="EMBL" id="VDZ99884.1"/>
    </source>
</evidence>
<sequence>MVLNALVKDNAVKRQTIVNFIYCFSFYSLCEYKKRYQKGNKIIK</sequence>
<dbReference type="AlphaFoldDB" id="A0A447N9B7"/>
<organism evidence="1 2">
    <name type="scientific">Salmonella enterica I</name>
    <dbReference type="NCBI Taxonomy" id="59201"/>
    <lineage>
        <taxon>Bacteria</taxon>
        <taxon>Pseudomonadati</taxon>
        <taxon>Pseudomonadota</taxon>
        <taxon>Gammaproteobacteria</taxon>
        <taxon>Enterobacterales</taxon>
        <taxon>Enterobacteriaceae</taxon>
        <taxon>Salmonella</taxon>
    </lineage>
</organism>
<accession>A0A447N9B7</accession>
<protein>
    <submittedName>
        <fullName evidence="1">Uncharacterized protein</fullName>
    </submittedName>
</protein>
<dbReference type="EMBL" id="LR134140">
    <property type="protein sequence ID" value="VDZ99884.1"/>
    <property type="molecule type" value="Genomic_DNA"/>
</dbReference>
<name>A0A447N9B7_SALET</name>
<evidence type="ECO:0000313" key="2">
    <source>
        <dbReference type="Proteomes" id="UP000282086"/>
    </source>
</evidence>
<reference evidence="1 2" key="1">
    <citation type="submission" date="2018-12" db="EMBL/GenBank/DDBJ databases">
        <authorList>
            <consortium name="Pathogen Informatics"/>
        </authorList>
    </citation>
    <scope>NUCLEOTIDE SEQUENCE [LARGE SCALE GENOMIC DNA]</scope>
    <source>
        <strain evidence="1 2">NCTC129</strain>
    </source>
</reference>
<dbReference type="Proteomes" id="UP000282086">
    <property type="component" value="Chromosome"/>
</dbReference>